<reference evidence="1" key="1">
    <citation type="journal article" date="2014" name="Front. Microbiol.">
        <title>High frequency of phylogenetically diverse reductive dehalogenase-homologous genes in deep subseafloor sedimentary metagenomes.</title>
        <authorList>
            <person name="Kawai M."/>
            <person name="Futagami T."/>
            <person name="Toyoda A."/>
            <person name="Takaki Y."/>
            <person name="Nishi S."/>
            <person name="Hori S."/>
            <person name="Arai W."/>
            <person name="Tsubouchi T."/>
            <person name="Morono Y."/>
            <person name="Uchiyama I."/>
            <person name="Ito T."/>
            <person name="Fujiyama A."/>
            <person name="Inagaki F."/>
            <person name="Takami H."/>
        </authorList>
    </citation>
    <scope>NUCLEOTIDE SEQUENCE</scope>
    <source>
        <strain evidence="1">Expedition CK06-06</strain>
    </source>
</reference>
<name>X1S749_9ZZZZ</name>
<evidence type="ECO:0000313" key="1">
    <source>
        <dbReference type="EMBL" id="GAI71270.1"/>
    </source>
</evidence>
<accession>X1S749</accession>
<sequence length="50" mass="5830">GVKRYVAQMFLEESESIARIIELYRVNGEGITQPMRTNVVHLSRLRINQL</sequence>
<gene>
    <name evidence="1" type="ORF">S06H3_65719</name>
</gene>
<dbReference type="EMBL" id="BARV01044385">
    <property type="protein sequence ID" value="GAI71270.1"/>
    <property type="molecule type" value="Genomic_DNA"/>
</dbReference>
<comment type="caution">
    <text evidence="1">The sequence shown here is derived from an EMBL/GenBank/DDBJ whole genome shotgun (WGS) entry which is preliminary data.</text>
</comment>
<feature type="non-terminal residue" evidence="1">
    <location>
        <position position="1"/>
    </location>
</feature>
<dbReference type="AlphaFoldDB" id="X1S749"/>
<proteinExistence type="predicted"/>
<protein>
    <submittedName>
        <fullName evidence="1">Uncharacterized protein</fullName>
    </submittedName>
</protein>
<organism evidence="1">
    <name type="scientific">marine sediment metagenome</name>
    <dbReference type="NCBI Taxonomy" id="412755"/>
    <lineage>
        <taxon>unclassified sequences</taxon>
        <taxon>metagenomes</taxon>
        <taxon>ecological metagenomes</taxon>
    </lineage>
</organism>